<evidence type="ECO:0000313" key="1">
    <source>
        <dbReference type="EMBL" id="OXA47514.1"/>
    </source>
</evidence>
<dbReference type="Proteomes" id="UP000198287">
    <property type="component" value="Unassembled WGS sequence"/>
</dbReference>
<organism evidence="1 2">
    <name type="scientific">Folsomia candida</name>
    <name type="common">Springtail</name>
    <dbReference type="NCBI Taxonomy" id="158441"/>
    <lineage>
        <taxon>Eukaryota</taxon>
        <taxon>Metazoa</taxon>
        <taxon>Ecdysozoa</taxon>
        <taxon>Arthropoda</taxon>
        <taxon>Hexapoda</taxon>
        <taxon>Collembola</taxon>
        <taxon>Entomobryomorpha</taxon>
        <taxon>Isotomoidea</taxon>
        <taxon>Isotomidae</taxon>
        <taxon>Proisotominae</taxon>
        <taxon>Folsomia</taxon>
    </lineage>
</organism>
<accession>A0A226DRQ5</accession>
<dbReference type="STRING" id="158441.A0A226DRQ5"/>
<gene>
    <name evidence="1" type="ORF">Fcan01_17581</name>
</gene>
<comment type="caution">
    <text evidence="1">The sequence shown here is derived from an EMBL/GenBank/DDBJ whole genome shotgun (WGS) entry which is preliminary data.</text>
</comment>
<reference evidence="1 2" key="1">
    <citation type="submission" date="2015-12" db="EMBL/GenBank/DDBJ databases">
        <title>The genome of Folsomia candida.</title>
        <authorList>
            <person name="Faddeeva A."/>
            <person name="Derks M.F."/>
            <person name="Anvar Y."/>
            <person name="Smit S."/>
            <person name="Van Straalen N."/>
            <person name="Roelofs D."/>
        </authorList>
    </citation>
    <scope>NUCLEOTIDE SEQUENCE [LARGE SCALE GENOMIC DNA]</scope>
    <source>
        <strain evidence="1 2">VU population</strain>
        <tissue evidence="1">Whole body</tissue>
    </source>
</reference>
<dbReference type="OMA" id="DTHENMT"/>
<dbReference type="EMBL" id="LNIX01000013">
    <property type="protein sequence ID" value="OXA47514.1"/>
    <property type="molecule type" value="Genomic_DNA"/>
</dbReference>
<dbReference type="OrthoDB" id="6042561at2759"/>
<dbReference type="AlphaFoldDB" id="A0A226DRQ5"/>
<name>A0A226DRQ5_FOLCA</name>
<proteinExistence type="predicted"/>
<keyword evidence="2" id="KW-1185">Reference proteome</keyword>
<protein>
    <submittedName>
        <fullName evidence="1">Uncharacterized protein</fullName>
    </submittedName>
</protein>
<evidence type="ECO:0000313" key="2">
    <source>
        <dbReference type="Proteomes" id="UP000198287"/>
    </source>
</evidence>
<sequence length="176" mass="19501">MDRESSLLNRGGRNCIILLCLKCTICAEGRSSDQLTIDGTGTQFYFQNGSDPSHLIVVPNDRTQALAEGWSNNKCFVGMGVHNWFQQEKFQETNCNYFRPAFLLYNLRNKLIGFGFHHVGKSFSNRVEHPPAAVAKSIVGSSVSQCLVDLASDGGVGITTMHVFMIKNPQLQNCII</sequence>